<dbReference type="GO" id="GO:0004496">
    <property type="term" value="F:mevalonate kinase activity"/>
    <property type="evidence" value="ECO:0007669"/>
    <property type="project" value="InterPro"/>
</dbReference>
<keyword evidence="9" id="KW-0999">Mitochondrion inner membrane</keyword>
<dbReference type="GO" id="GO:0005829">
    <property type="term" value="C:cytosol"/>
    <property type="evidence" value="ECO:0007669"/>
    <property type="project" value="TreeGrafter"/>
</dbReference>
<evidence type="ECO:0000256" key="6">
    <source>
        <dbReference type="ARBA" id="ARBA00022679"/>
    </source>
</evidence>
<evidence type="ECO:0000256" key="5">
    <source>
        <dbReference type="ARBA" id="ARBA00022660"/>
    </source>
</evidence>
<keyword evidence="7" id="KW-0812">Transmembrane</keyword>
<dbReference type="VEuPathDB" id="VectorBase:GPPI027254"/>
<comment type="similarity">
    <text evidence="2">Belongs to the UQCR10/QCR9 family.</text>
</comment>
<evidence type="ECO:0000256" key="1">
    <source>
        <dbReference type="ARBA" id="ARBA00004434"/>
    </source>
</evidence>
<comment type="subcellular location">
    <subcellularLocation>
        <location evidence="1">Mitochondrion inner membrane</location>
        <topology evidence="1">Single-pass membrane protein</topology>
    </subcellularLocation>
</comment>
<dbReference type="PANTHER" id="PTHR43290">
    <property type="entry name" value="MEVALONATE KINASE"/>
    <property type="match status" value="1"/>
</dbReference>
<dbReference type="InterPro" id="IPR036656">
    <property type="entry name" value="QCR9_sf"/>
</dbReference>
<dbReference type="FunFam" id="1.20.5.260:FF:000001">
    <property type="entry name" value="Cytochrome b-c1 complex subunit 9"/>
    <property type="match status" value="1"/>
</dbReference>
<evidence type="ECO:0000256" key="4">
    <source>
        <dbReference type="ARBA" id="ARBA00022490"/>
    </source>
</evidence>
<keyword evidence="4" id="KW-0963">Cytoplasm</keyword>
<reference evidence="18" key="1">
    <citation type="submission" date="2015-01" db="EMBL/GenBank/DDBJ databases">
        <authorList>
            <person name="Aksoy S."/>
            <person name="Warren W."/>
            <person name="Wilson R.K."/>
        </authorList>
    </citation>
    <scope>NUCLEOTIDE SEQUENCE [LARGE SCALE GENOMIC DNA]</scope>
    <source>
        <strain evidence="18">IAEA</strain>
    </source>
</reference>
<evidence type="ECO:0000256" key="12">
    <source>
        <dbReference type="ARBA" id="ARBA00022989"/>
    </source>
</evidence>
<evidence type="ECO:0000256" key="2">
    <source>
        <dbReference type="ARBA" id="ARBA00007856"/>
    </source>
</evidence>
<evidence type="ECO:0000256" key="7">
    <source>
        <dbReference type="ARBA" id="ARBA00022692"/>
    </source>
</evidence>
<dbReference type="AlphaFoldDB" id="A0A1B0BEB1"/>
<dbReference type="GO" id="GO:0019287">
    <property type="term" value="P:isopentenyl diphosphate biosynthetic process, mevalonate pathway"/>
    <property type="evidence" value="ECO:0007669"/>
    <property type="project" value="TreeGrafter"/>
</dbReference>
<dbReference type="Pfam" id="PF05365">
    <property type="entry name" value="UCR_UQCRX_QCR9"/>
    <property type="match status" value="1"/>
</dbReference>
<keyword evidence="10" id="KW-0460">Magnesium</keyword>
<dbReference type="SUPFAM" id="SSF81514">
    <property type="entry name" value="Subunit X (non-heme 7 kDa protein) of cytochrome bc1 complex (Ubiquinol-cytochrome c reductase)"/>
    <property type="match status" value="1"/>
</dbReference>
<keyword evidence="6" id="KW-0808">Transferase</keyword>
<dbReference type="EMBL" id="JXJN01012833">
    <property type="status" value="NOT_ANNOTATED_CDS"/>
    <property type="molecule type" value="Genomic_DNA"/>
</dbReference>
<keyword evidence="11" id="KW-0249">Electron transport</keyword>
<dbReference type="GO" id="GO:0006695">
    <property type="term" value="P:cholesterol biosynthetic process"/>
    <property type="evidence" value="ECO:0007669"/>
    <property type="project" value="TreeGrafter"/>
</dbReference>
<dbReference type="Proteomes" id="UP000092460">
    <property type="component" value="Unassembled WGS sequence"/>
</dbReference>
<evidence type="ECO:0000256" key="16">
    <source>
        <dbReference type="ARBA" id="ARBA00076299"/>
    </source>
</evidence>
<dbReference type="SUPFAM" id="SSF55060">
    <property type="entry name" value="GHMP Kinase, C-terminal domain"/>
    <property type="match status" value="1"/>
</dbReference>
<evidence type="ECO:0000256" key="9">
    <source>
        <dbReference type="ARBA" id="ARBA00022792"/>
    </source>
</evidence>
<keyword evidence="14" id="KW-0472">Membrane</keyword>
<evidence type="ECO:0000256" key="13">
    <source>
        <dbReference type="ARBA" id="ARBA00023128"/>
    </source>
</evidence>
<evidence type="ECO:0000256" key="11">
    <source>
        <dbReference type="ARBA" id="ARBA00022982"/>
    </source>
</evidence>
<dbReference type="PANTHER" id="PTHR43290:SF2">
    <property type="entry name" value="MEVALONATE KINASE"/>
    <property type="match status" value="1"/>
</dbReference>
<dbReference type="EMBL" id="JXJN01012832">
    <property type="status" value="NOT_ANNOTATED_CDS"/>
    <property type="molecule type" value="Genomic_DNA"/>
</dbReference>
<dbReference type="GO" id="GO:0006122">
    <property type="term" value="P:mitochondrial electron transport, ubiquinol to cytochrome c"/>
    <property type="evidence" value="ECO:0007669"/>
    <property type="project" value="InterPro"/>
</dbReference>
<dbReference type="STRING" id="67801.A0A1B0BEB1"/>
<dbReference type="Gene3D" id="3.30.70.890">
    <property type="entry name" value="GHMP kinase, C-terminal domain"/>
    <property type="match status" value="1"/>
</dbReference>
<protein>
    <recommendedName>
        <fullName evidence="15">Cytochrome b-c1 complex subunit 9</fullName>
    </recommendedName>
    <alternativeName>
        <fullName evidence="16">Complex III subunit X</fullName>
    </alternativeName>
</protein>
<dbReference type="InterPro" id="IPR008027">
    <property type="entry name" value="QCR9"/>
</dbReference>
<dbReference type="EnsemblMetazoa" id="GPPI027254-RA">
    <property type="protein sequence ID" value="GPPI027254-PA"/>
    <property type="gene ID" value="GPPI027254"/>
</dbReference>
<evidence type="ECO:0000313" key="17">
    <source>
        <dbReference type="EnsemblMetazoa" id="GPPI027254-PA"/>
    </source>
</evidence>
<evidence type="ECO:0000256" key="14">
    <source>
        <dbReference type="ARBA" id="ARBA00023136"/>
    </source>
</evidence>
<keyword evidence="13" id="KW-0496">Mitochondrion</keyword>
<dbReference type="InterPro" id="IPR006205">
    <property type="entry name" value="Mev_gal_kin"/>
</dbReference>
<organism evidence="17 18">
    <name type="scientific">Glossina palpalis gambiensis</name>
    <dbReference type="NCBI Taxonomy" id="67801"/>
    <lineage>
        <taxon>Eukaryota</taxon>
        <taxon>Metazoa</taxon>
        <taxon>Ecdysozoa</taxon>
        <taxon>Arthropoda</taxon>
        <taxon>Hexapoda</taxon>
        <taxon>Insecta</taxon>
        <taxon>Pterygota</taxon>
        <taxon>Neoptera</taxon>
        <taxon>Endopterygota</taxon>
        <taxon>Diptera</taxon>
        <taxon>Brachycera</taxon>
        <taxon>Muscomorpha</taxon>
        <taxon>Hippoboscoidea</taxon>
        <taxon>Glossinidae</taxon>
        <taxon>Glossina</taxon>
    </lineage>
</organism>
<proteinExistence type="inferred from homology"/>
<dbReference type="GO" id="GO:0005743">
    <property type="term" value="C:mitochondrial inner membrane"/>
    <property type="evidence" value="ECO:0007669"/>
    <property type="project" value="UniProtKB-SubCell"/>
</dbReference>
<dbReference type="GO" id="GO:0005524">
    <property type="term" value="F:ATP binding"/>
    <property type="evidence" value="ECO:0007669"/>
    <property type="project" value="InterPro"/>
</dbReference>
<dbReference type="GO" id="GO:0045275">
    <property type="term" value="C:respiratory chain complex III"/>
    <property type="evidence" value="ECO:0007669"/>
    <property type="project" value="InterPro"/>
</dbReference>
<accession>A0A1B0BEB1</accession>
<reference evidence="17" key="2">
    <citation type="submission" date="2020-05" db="UniProtKB">
        <authorList>
            <consortium name="EnsemblMetazoa"/>
        </authorList>
    </citation>
    <scope>IDENTIFICATION</scope>
    <source>
        <strain evidence="17">IAEA</strain>
    </source>
</reference>
<evidence type="ECO:0000313" key="18">
    <source>
        <dbReference type="Proteomes" id="UP000092460"/>
    </source>
</evidence>
<keyword evidence="18" id="KW-1185">Reference proteome</keyword>
<dbReference type="Gene3D" id="1.20.5.260">
    <property type="entry name" value="Cytochrome b-c1 complex subunit 9"/>
    <property type="match status" value="1"/>
</dbReference>
<evidence type="ECO:0000256" key="3">
    <source>
        <dbReference type="ARBA" id="ARBA00022448"/>
    </source>
</evidence>
<name>A0A1B0BEB1_9MUSC</name>
<evidence type="ECO:0000256" key="15">
    <source>
        <dbReference type="ARBA" id="ARBA00068509"/>
    </source>
</evidence>
<dbReference type="InterPro" id="IPR036554">
    <property type="entry name" value="GHMP_kinase_C_sf"/>
</dbReference>
<evidence type="ECO:0000256" key="10">
    <source>
        <dbReference type="ARBA" id="ARBA00022842"/>
    </source>
</evidence>
<keyword evidence="8" id="KW-0418">Kinase</keyword>
<evidence type="ECO:0000256" key="8">
    <source>
        <dbReference type="ARBA" id="ARBA00022777"/>
    </source>
</evidence>
<keyword evidence="5" id="KW-0679">Respiratory chain</keyword>
<keyword evidence="3" id="KW-0813">Transport</keyword>
<sequence length="148" mass="16551">MKVLYNSLFKRTSTYAIGIMFSAFFFERTFDVLSETIFESANKGAWILLLEYVLLISPKVYQAYRHPNALVTCSGFITMLEQIFSIAYKREFFCKVTGAGAGGYVIVLLPNNYAKNEVCWKLKEELEAAGFGVHSTTAGGDGLSIEKL</sequence>
<keyword evidence="12" id="KW-1133">Transmembrane helix</keyword>